<dbReference type="SMART" id="SM00091">
    <property type="entry name" value="PAS"/>
    <property type="match status" value="2"/>
</dbReference>
<feature type="domain" description="Methyl-accepting transducer" evidence="5">
    <location>
        <begin position="725"/>
        <end position="954"/>
    </location>
</feature>
<proteinExistence type="inferred from homology"/>
<dbReference type="Gene3D" id="1.10.287.950">
    <property type="entry name" value="Methyl-accepting chemotaxis protein"/>
    <property type="match status" value="1"/>
</dbReference>
<dbReference type="GO" id="GO:0007165">
    <property type="term" value="P:signal transduction"/>
    <property type="evidence" value="ECO:0007669"/>
    <property type="project" value="UniProtKB-KW"/>
</dbReference>
<dbReference type="FunFam" id="1.10.287.950:FF:000001">
    <property type="entry name" value="Methyl-accepting chemotaxis sensory transducer"/>
    <property type="match status" value="1"/>
</dbReference>
<gene>
    <name evidence="7" type="ORF">G3572_05860</name>
</gene>
<dbReference type="InterPro" id="IPR013656">
    <property type="entry name" value="PAS_4"/>
</dbReference>
<dbReference type="InterPro" id="IPR004089">
    <property type="entry name" value="MCPsignal_dom"/>
</dbReference>
<dbReference type="PANTHER" id="PTHR43531:SF11">
    <property type="entry name" value="METHYL-ACCEPTING CHEMOTAXIS PROTEIN 3"/>
    <property type="match status" value="1"/>
</dbReference>
<dbReference type="CDD" id="cd00130">
    <property type="entry name" value="PAS"/>
    <property type="match status" value="2"/>
</dbReference>
<keyword evidence="2" id="KW-0145">Chemotaxis</keyword>
<organism evidence="7 8">
    <name type="scientific">Pseudotabrizicola algicola</name>
    <dbReference type="NCBI Taxonomy" id="2709381"/>
    <lineage>
        <taxon>Bacteria</taxon>
        <taxon>Pseudomonadati</taxon>
        <taxon>Pseudomonadota</taxon>
        <taxon>Alphaproteobacteria</taxon>
        <taxon>Rhodobacterales</taxon>
        <taxon>Paracoccaceae</taxon>
        <taxon>Pseudotabrizicola</taxon>
    </lineage>
</organism>
<evidence type="ECO:0000259" key="5">
    <source>
        <dbReference type="PROSITE" id="PS50111"/>
    </source>
</evidence>
<dbReference type="InterPro" id="IPR003660">
    <property type="entry name" value="HAMP_dom"/>
</dbReference>
<evidence type="ECO:0000256" key="2">
    <source>
        <dbReference type="ARBA" id="ARBA00022500"/>
    </source>
</evidence>
<evidence type="ECO:0000256" key="1">
    <source>
        <dbReference type="ARBA" id="ARBA00004370"/>
    </source>
</evidence>
<evidence type="ECO:0000259" key="6">
    <source>
        <dbReference type="PROSITE" id="PS50885"/>
    </source>
</evidence>
<dbReference type="Pfam" id="PF08448">
    <property type="entry name" value="PAS_4"/>
    <property type="match status" value="1"/>
</dbReference>
<comment type="caution">
    <text evidence="7">The sequence shown here is derived from an EMBL/GenBank/DDBJ whole genome shotgun (WGS) entry which is preliminary data.</text>
</comment>
<evidence type="ECO:0000313" key="7">
    <source>
        <dbReference type="EMBL" id="NEX45722.1"/>
    </source>
</evidence>
<sequence>MKRTSLTLLLPAVFVLSLLVLLGGYATIVLGNMRSALMAQAIEAMQAATARSAHRVSTWFDSTETTLRSAAGTKLTRDSIQQLSVILRAQGAEATGFLQRTYVDPNREIGTARDTFDYSADRSAYGLTHAKVHDFFRTMRREHDFYDVFLFDAEGTLVYTVTKEPDLGQNAVTGDLAQTPLGAAFRRAIAAEPAAMVFEDFAPYVYSKDNPASFLAYGVEDATGRKIGVLAIQIPIDLLTRLVSDDGTGSETYAFTLLGTNGYYWTRQADRVISGREPIQTAQVVAAQRGETGALRDARSSSGQPILAAFQPVTEPDLGWAIVTEQDESRISAPVDKEVRRTLLALAALGLAALGIGYAMGRWVARPLAQLTRATIAMLAREPATIGYTARRDEVGALARGLEALRDEQADADANRVEMLFKGKAFATTSTAMMMSDADGKLLYVNAALIELFRRNLPEMRARFPDLDPDHLVGRNISVFHVDHRANTAKMTNPANAQMESDIQIGDQVFALSISAVDDDDGSRAGYVVVWENVSEERRNNAILAAVNAAQVVFEIGLDGRITKLNAMAKAVYLYDEPALLGQHIGILFKAGKAEADATLARALAAGHLSELHHRIARDGSDRFVICNMNVIRNRRGEAQHVVAICTDQTAETTFRSATERSLQARAVEQQQVVDSLRAALDALAEGDLSAQIDTPFPPDYEALRINCNQAAQSLSDTLARVAQVTASILGSADSIATAAADLSRRTESQAATLEQTAAALDTLTSNVRSATESTLKAGGKVRSAHDEACNNGGVVRQAIEAMTAIEQSSHQISKIISVIDDIAFQTNLLALNAGVEAARAGDAGRGFAVVAAEVRALAQRSSDAAKEIKQLISHSELEVSTGAELVGQSGRAVEAIVSDVAAISGIMQEIARAAQDQSSSLAEINAGVAVLDKVTQQNAVMVEQSTAASTLLKQEADKLSHLLSGFTFNQVNVNQRPSCAA</sequence>
<dbReference type="SUPFAM" id="SSF55785">
    <property type="entry name" value="PYP-like sensor domain (PAS domain)"/>
    <property type="match status" value="1"/>
</dbReference>
<dbReference type="Gene3D" id="6.10.340.10">
    <property type="match status" value="1"/>
</dbReference>
<dbReference type="CDD" id="cd18773">
    <property type="entry name" value="PDC1_HK_sensor"/>
    <property type="match status" value="1"/>
</dbReference>
<dbReference type="GO" id="GO:0006935">
    <property type="term" value="P:chemotaxis"/>
    <property type="evidence" value="ECO:0007669"/>
    <property type="project" value="UniProtKB-KW"/>
</dbReference>
<dbReference type="InterPro" id="IPR051310">
    <property type="entry name" value="MCP_chemotaxis"/>
</dbReference>
<dbReference type="CDD" id="cd18774">
    <property type="entry name" value="PDC2_HK_sensor"/>
    <property type="match status" value="1"/>
</dbReference>
<dbReference type="AlphaFoldDB" id="A0A6B3RRI8"/>
<name>A0A6B3RRI8_9RHOB</name>
<reference evidence="7 8" key="1">
    <citation type="submission" date="2020-02" db="EMBL/GenBank/DDBJ databases">
        <title>Rhodobacter algicola sp. nov., isolated from microalga culture.</title>
        <authorList>
            <person name="Park C.-Y."/>
        </authorList>
    </citation>
    <scope>NUCLEOTIDE SEQUENCE [LARGE SCALE GENOMIC DNA]</scope>
    <source>
        <strain evidence="7 8">ETT8</strain>
    </source>
</reference>
<dbReference type="Pfam" id="PF13426">
    <property type="entry name" value="PAS_9"/>
    <property type="match status" value="1"/>
</dbReference>
<evidence type="ECO:0000256" key="4">
    <source>
        <dbReference type="PROSITE-ProRule" id="PRU00284"/>
    </source>
</evidence>
<dbReference type="NCBIfam" id="TIGR00229">
    <property type="entry name" value="sensory_box"/>
    <property type="match status" value="1"/>
</dbReference>
<dbReference type="InterPro" id="IPR035965">
    <property type="entry name" value="PAS-like_dom_sf"/>
</dbReference>
<protein>
    <submittedName>
        <fullName evidence="7">PAS domain-containing protein</fullName>
    </submittedName>
</protein>
<evidence type="ECO:0000256" key="3">
    <source>
        <dbReference type="ARBA" id="ARBA00029447"/>
    </source>
</evidence>
<comment type="similarity">
    <text evidence="3">Belongs to the methyl-accepting chemotaxis (MCP) protein family.</text>
</comment>
<dbReference type="Gene3D" id="3.30.450.20">
    <property type="entry name" value="PAS domain"/>
    <property type="match status" value="2"/>
</dbReference>
<dbReference type="SMART" id="SM00283">
    <property type="entry name" value="MA"/>
    <property type="match status" value="1"/>
</dbReference>
<feature type="domain" description="HAMP" evidence="6">
    <location>
        <begin position="674"/>
        <end position="720"/>
    </location>
</feature>
<feature type="domain" description="HAMP" evidence="6">
    <location>
        <begin position="362"/>
        <end position="414"/>
    </location>
</feature>
<dbReference type="Pfam" id="PF00672">
    <property type="entry name" value="HAMP"/>
    <property type="match status" value="1"/>
</dbReference>
<evidence type="ECO:0000313" key="8">
    <source>
        <dbReference type="Proteomes" id="UP000481421"/>
    </source>
</evidence>
<dbReference type="InterPro" id="IPR000014">
    <property type="entry name" value="PAS"/>
</dbReference>
<dbReference type="GO" id="GO:0016020">
    <property type="term" value="C:membrane"/>
    <property type="evidence" value="ECO:0007669"/>
    <property type="project" value="UniProtKB-SubCell"/>
</dbReference>
<dbReference type="PROSITE" id="PS50885">
    <property type="entry name" value="HAMP"/>
    <property type="match status" value="2"/>
</dbReference>
<keyword evidence="4" id="KW-0807">Transducer</keyword>
<dbReference type="RefSeq" id="WP_164609687.1">
    <property type="nucleotide sequence ID" value="NZ_JAAIKE010000001.1"/>
</dbReference>
<dbReference type="Pfam" id="PF00015">
    <property type="entry name" value="MCPsignal"/>
    <property type="match status" value="1"/>
</dbReference>
<dbReference type="SUPFAM" id="SSF58104">
    <property type="entry name" value="Methyl-accepting chemotaxis protein (MCP) signaling domain"/>
    <property type="match status" value="1"/>
</dbReference>
<dbReference type="PANTHER" id="PTHR43531">
    <property type="entry name" value="PROTEIN ICFG"/>
    <property type="match status" value="1"/>
</dbReference>
<dbReference type="Proteomes" id="UP000481421">
    <property type="component" value="Unassembled WGS sequence"/>
</dbReference>
<dbReference type="PROSITE" id="PS50111">
    <property type="entry name" value="CHEMOTAXIS_TRANSDUC_2"/>
    <property type="match status" value="1"/>
</dbReference>
<accession>A0A6B3RRI8</accession>
<dbReference type="CDD" id="cd11386">
    <property type="entry name" value="MCP_signal"/>
    <property type="match status" value="1"/>
</dbReference>
<keyword evidence="8" id="KW-1185">Reference proteome</keyword>
<comment type="subcellular location">
    <subcellularLocation>
        <location evidence="1">Membrane</location>
    </subcellularLocation>
</comment>
<dbReference type="SMART" id="SM00304">
    <property type="entry name" value="HAMP"/>
    <property type="match status" value="2"/>
</dbReference>
<dbReference type="EMBL" id="JAAIKE010000001">
    <property type="protein sequence ID" value="NEX45722.1"/>
    <property type="molecule type" value="Genomic_DNA"/>
</dbReference>